<dbReference type="InterPro" id="IPR013656">
    <property type="entry name" value="PAS_4"/>
</dbReference>
<accession>A0A316FJP0</accession>
<keyword evidence="5" id="KW-0808">Transferase</keyword>
<dbReference type="Pfam" id="PF00512">
    <property type="entry name" value="HisKA"/>
    <property type="match status" value="1"/>
</dbReference>
<dbReference type="Gene3D" id="3.30.565.10">
    <property type="entry name" value="Histidine kinase-like ATPase, C-terminal domain"/>
    <property type="match status" value="1"/>
</dbReference>
<dbReference type="SUPFAM" id="SSF47384">
    <property type="entry name" value="Homodimeric domain of signal transducing histidine kinase"/>
    <property type="match status" value="1"/>
</dbReference>
<dbReference type="Pfam" id="PF02518">
    <property type="entry name" value="HATPase_c"/>
    <property type="match status" value="1"/>
</dbReference>
<proteinExistence type="predicted"/>
<feature type="domain" description="PAC" evidence="12">
    <location>
        <begin position="182"/>
        <end position="235"/>
    </location>
</feature>
<dbReference type="InterPro" id="IPR036890">
    <property type="entry name" value="HATPase_C_sf"/>
</dbReference>
<keyword evidence="10" id="KW-1133">Transmembrane helix</keyword>
<reference evidence="13 14" key="1">
    <citation type="submission" date="2018-05" db="EMBL/GenBank/DDBJ databases">
        <title>Genomic Encyclopedia of Archaeal and Bacterial Type Strains, Phase II (KMG-II): from individual species to whole genera.</title>
        <authorList>
            <person name="Goeker M."/>
        </authorList>
    </citation>
    <scope>NUCLEOTIDE SEQUENCE [LARGE SCALE GENOMIC DNA]</scope>
    <source>
        <strain evidence="13 14">DSM 45184</strain>
    </source>
</reference>
<dbReference type="SUPFAM" id="SSF55874">
    <property type="entry name" value="ATPase domain of HSP90 chaperone/DNA topoisomerase II/histidine kinase"/>
    <property type="match status" value="1"/>
</dbReference>
<evidence type="ECO:0000256" key="5">
    <source>
        <dbReference type="ARBA" id="ARBA00022679"/>
    </source>
</evidence>
<dbReference type="InterPro" id="IPR035965">
    <property type="entry name" value="PAS-like_dom_sf"/>
</dbReference>
<dbReference type="PANTHER" id="PTHR42878:SF15">
    <property type="entry name" value="BACTERIOPHYTOCHROME"/>
    <property type="match status" value="1"/>
</dbReference>
<comment type="caution">
    <text evidence="13">The sequence shown here is derived from an EMBL/GenBank/DDBJ whole genome shotgun (WGS) entry which is preliminary data.</text>
</comment>
<dbReference type="NCBIfam" id="TIGR00229">
    <property type="entry name" value="sensory_box"/>
    <property type="match status" value="1"/>
</dbReference>
<sequence length="482" mass="52982">MATTAAAGRHLSDGRARTIVAMSWSSPVAVLRGLHPREARPVDVGRVLAAAVVAASGLASVLIRRHRDRTTTALTGTHVALLGGLGLYCLNVVARADRARADALNEAAASHNQLQKLIDNTESNIYMKRVDNGQYLLVNREWERLFGVSRDRVVKLDDHGVFPRELADQLRANDLKVAASGRSVQYEETADGIDGIRTYISVKFPVMDGTGKPYAVCGISTDITDRKRAEDEVRRLNASLETRVLQRTAELEASTKELDAFAYSVSHDLRAPLRSLHGFSDALLEDYGDVLDDVGKDYLQRLQRNVGRMGRMIDALLNLSRATRADLDRAEVDISSMARDVLAELRTADPDRTVASIVPDGLLVEADPHLIRLALQNLLANAWKFTAKRPEAIIEVGRTVRSGETFFFVRDNGVGFDMVYAGKLFDAFQRLHTTSDFEGTGIGLAIVARVVRRHGGRIFAEAEVDGGATFYFNLMSRVKGKV</sequence>
<protein>
    <recommendedName>
        <fullName evidence="9">Sensor-like histidine kinase SenX3</fullName>
        <ecNumber evidence="3">2.7.13.3</ecNumber>
    </recommendedName>
</protein>
<feature type="transmembrane region" description="Helical" evidence="10">
    <location>
        <begin position="75"/>
        <end position="94"/>
    </location>
</feature>
<dbReference type="GO" id="GO:0007234">
    <property type="term" value="P:osmosensory signaling via phosphorelay pathway"/>
    <property type="evidence" value="ECO:0007669"/>
    <property type="project" value="TreeGrafter"/>
</dbReference>
<name>A0A316FJP0_9ACTN</name>
<evidence type="ECO:0000313" key="13">
    <source>
        <dbReference type="EMBL" id="PWK48365.1"/>
    </source>
</evidence>
<evidence type="ECO:0000313" key="14">
    <source>
        <dbReference type="Proteomes" id="UP000245697"/>
    </source>
</evidence>
<evidence type="ECO:0000256" key="4">
    <source>
        <dbReference type="ARBA" id="ARBA00022553"/>
    </source>
</evidence>
<evidence type="ECO:0000256" key="1">
    <source>
        <dbReference type="ARBA" id="ARBA00000085"/>
    </source>
</evidence>
<feature type="domain" description="Histidine kinase" evidence="11">
    <location>
        <begin position="264"/>
        <end position="478"/>
    </location>
</feature>
<evidence type="ECO:0000256" key="6">
    <source>
        <dbReference type="ARBA" id="ARBA00022777"/>
    </source>
</evidence>
<keyword evidence="10" id="KW-0812">Transmembrane</keyword>
<gene>
    <name evidence="13" type="ORF">BC793_106395</name>
</gene>
<dbReference type="SMART" id="SM00388">
    <property type="entry name" value="HisKA"/>
    <property type="match status" value="1"/>
</dbReference>
<dbReference type="FunFam" id="3.30.565.10:FF:000006">
    <property type="entry name" value="Sensor histidine kinase WalK"/>
    <property type="match status" value="1"/>
</dbReference>
<dbReference type="CDD" id="cd00082">
    <property type="entry name" value="HisKA"/>
    <property type="match status" value="1"/>
</dbReference>
<dbReference type="Gene3D" id="1.10.287.130">
    <property type="match status" value="1"/>
</dbReference>
<dbReference type="InterPro" id="IPR003594">
    <property type="entry name" value="HATPase_dom"/>
</dbReference>
<dbReference type="PRINTS" id="PR00344">
    <property type="entry name" value="BCTRLSENSOR"/>
</dbReference>
<dbReference type="SMART" id="SM00387">
    <property type="entry name" value="HATPase_c"/>
    <property type="match status" value="1"/>
</dbReference>
<dbReference type="InterPro" id="IPR003661">
    <property type="entry name" value="HisK_dim/P_dom"/>
</dbReference>
<evidence type="ECO:0000256" key="10">
    <source>
        <dbReference type="SAM" id="Phobius"/>
    </source>
</evidence>
<dbReference type="SUPFAM" id="SSF55785">
    <property type="entry name" value="PYP-like sensor domain (PAS domain)"/>
    <property type="match status" value="1"/>
</dbReference>
<keyword evidence="14" id="KW-1185">Reference proteome</keyword>
<dbReference type="GO" id="GO:0030295">
    <property type="term" value="F:protein kinase activator activity"/>
    <property type="evidence" value="ECO:0007669"/>
    <property type="project" value="TreeGrafter"/>
</dbReference>
<dbReference type="Gene3D" id="3.30.450.20">
    <property type="entry name" value="PAS domain"/>
    <property type="match status" value="1"/>
</dbReference>
<evidence type="ECO:0000256" key="3">
    <source>
        <dbReference type="ARBA" id="ARBA00012438"/>
    </source>
</evidence>
<dbReference type="InterPro" id="IPR000014">
    <property type="entry name" value="PAS"/>
</dbReference>
<dbReference type="PROSITE" id="PS50109">
    <property type="entry name" value="HIS_KIN"/>
    <property type="match status" value="1"/>
</dbReference>
<evidence type="ECO:0000259" key="11">
    <source>
        <dbReference type="PROSITE" id="PS50109"/>
    </source>
</evidence>
<dbReference type="InterPro" id="IPR005467">
    <property type="entry name" value="His_kinase_dom"/>
</dbReference>
<dbReference type="GO" id="GO:0000155">
    <property type="term" value="F:phosphorelay sensor kinase activity"/>
    <property type="evidence" value="ECO:0007669"/>
    <property type="project" value="InterPro"/>
</dbReference>
<comment type="catalytic activity">
    <reaction evidence="1">
        <text>ATP + protein L-histidine = ADP + protein N-phospho-L-histidine.</text>
        <dbReference type="EC" id="2.7.13.3"/>
    </reaction>
</comment>
<dbReference type="InterPro" id="IPR004358">
    <property type="entry name" value="Sig_transdc_His_kin-like_C"/>
</dbReference>
<evidence type="ECO:0000256" key="2">
    <source>
        <dbReference type="ARBA" id="ARBA00004236"/>
    </source>
</evidence>
<organism evidence="13 14">
    <name type="scientific">Actinoplanes xinjiangensis</name>
    <dbReference type="NCBI Taxonomy" id="512350"/>
    <lineage>
        <taxon>Bacteria</taxon>
        <taxon>Bacillati</taxon>
        <taxon>Actinomycetota</taxon>
        <taxon>Actinomycetes</taxon>
        <taxon>Micromonosporales</taxon>
        <taxon>Micromonosporaceae</taxon>
        <taxon>Actinoplanes</taxon>
    </lineage>
</organism>
<evidence type="ECO:0000256" key="9">
    <source>
        <dbReference type="ARBA" id="ARBA00039401"/>
    </source>
</evidence>
<evidence type="ECO:0000256" key="8">
    <source>
        <dbReference type="ARBA" id="ARBA00023136"/>
    </source>
</evidence>
<keyword evidence="6" id="KW-0418">Kinase</keyword>
<dbReference type="EMBL" id="QGGR01000006">
    <property type="protein sequence ID" value="PWK48365.1"/>
    <property type="molecule type" value="Genomic_DNA"/>
</dbReference>
<dbReference type="InterPro" id="IPR036097">
    <property type="entry name" value="HisK_dim/P_sf"/>
</dbReference>
<evidence type="ECO:0000256" key="7">
    <source>
        <dbReference type="ARBA" id="ARBA00023012"/>
    </source>
</evidence>
<dbReference type="GO" id="GO:0005886">
    <property type="term" value="C:plasma membrane"/>
    <property type="evidence" value="ECO:0007669"/>
    <property type="project" value="UniProtKB-SubCell"/>
</dbReference>
<comment type="subcellular location">
    <subcellularLocation>
        <location evidence="2">Cell membrane</location>
    </subcellularLocation>
</comment>
<dbReference type="Proteomes" id="UP000245697">
    <property type="component" value="Unassembled WGS sequence"/>
</dbReference>
<keyword evidence="7" id="KW-0902">Two-component regulatory system</keyword>
<dbReference type="GO" id="GO:0000156">
    <property type="term" value="F:phosphorelay response regulator activity"/>
    <property type="evidence" value="ECO:0007669"/>
    <property type="project" value="TreeGrafter"/>
</dbReference>
<dbReference type="PROSITE" id="PS50113">
    <property type="entry name" value="PAC"/>
    <property type="match status" value="1"/>
</dbReference>
<keyword evidence="8 10" id="KW-0472">Membrane</keyword>
<keyword evidence="4" id="KW-0597">Phosphoprotein</keyword>
<dbReference type="AlphaFoldDB" id="A0A316FJP0"/>
<evidence type="ECO:0000259" key="12">
    <source>
        <dbReference type="PROSITE" id="PS50113"/>
    </source>
</evidence>
<dbReference type="EC" id="2.7.13.3" evidence="3"/>
<dbReference type="InterPro" id="IPR000700">
    <property type="entry name" value="PAS-assoc_C"/>
</dbReference>
<dbReference type="PANTHER" id="PTHR42878">
    <property type="entry name" value="TWO-COMPONENT HISTIDINE KINASE"/>
    <property type="match status" value="1"/>
</dbReference>
<dbReference type="Pfam" id="PF08448">
    <property type="entry name" value="PAS_4"/>
    <property type="match status" value="1"/>
</dbReference>
<dbReference type="FunFam" id="1.10.287.130:FF:000070">
    <property type="entry name" value="Histidine kinase sensor protein"/>
    <property type="match status" value="1"/>
</dbReference>
<dbReference type="InterPro" id="IPR050351">
    <property type="entry name" value="BphY/WalK/GraS-like"/>
</dbReference>